<dbReference type="RefSeq" id="WP_114472081.1">
    <property type="nucleotide sequence ID" value="NZ_QPJK01000014.1"/>
</dbReference>
<dbReference type="PANTHER" id="PTHR30204">
    <property type="entry name" value="REDOX-CYCLING DRUG-SENSING TRANSCRIPTIONAL ACTIVATOR SOXR"/>
    <property type="match status" value="1"/>
</dbReference>
<dbReference type="AlphaFoldDB" id="A0A368XE12"/>
<name>A0A368XE12_9BURK</name>
<evidence type="ECO:0000259" key="2">
    <source>
        <dbReference type="PROSITE" id="PS50937"/>
    </source>
</evidence>
<keyword evidence="4" id="KW-1185">Reference proteome</keyword>
<sequence>MDLIDIGALSKASGVAASTLRYYEELGLVQSVGRNGLRRQYGGEALLQLALISLGKAAGFSLAEIGRMFDKDRHPDLPRPTLQQRADALDRQARRLKTLSGLLRHVAECPAPSHMACPRFRKLLRAASPTLPLAEVPRSGAGADPA</sequence>
<evidence type="ECO:0000256" key="1">
    <source>
        <dbReference type="ARBA" id="ARBA00023125"/>
    </source>
</evidence>
<reference evidence="3 4" key="1">
    <citation type="submission" date="2018-07" db="EMBL/GenBank/DDBJ databases">
        <title>Genomic Encyclopedia of Type Strains, Phase IV (KMG-IV): sequencing the most valuable type-strain genomes for metagenomic binning, comparative biology and taxonomic classification.</title>
        <authorList>
            <person name="Goeker M."/>
        </authorList>
    </citation>
    <scope>NUCLEOTIDE SEQUENCE [LARGE SCALE GENOMIC DNA]</scope>
    <source>
        <strain evidence="3 4">DSM 21634</strain>
    </source>
</reference>
<dbReference type="PROSITE" id="PS00552">
    <property type="entry name" value="HTH_MERR_1"/>
    <property type="match status" value="1"/>
</dbReference>
<dbReference type="Gene3D" id="1.10.1660.10">
    <property type="match status" value="1"/>
</dbReference>
<dbReference type="InterPro" id="IPR000551">
    <property type="entry name" value="MerR-type_HTH_dom"/>
</dbReference>
<dbReference type="GO" id="GO:0003700">
    <property type="term" value="F:DNA-binding transcription factor activity"/>
    <property type="evidence" value="ECO:0007669"/>
    <property type="project" value="InterPro"/>
</dbReference>
<dbReference type="InterPro" id="IPR047057">
    <property type="entry name" value="MerR_fam"/>
</dbReference>
<dbReference type="GO" id="GO:0003677">
    <property type="term" value="F:DNA binding"/>
    <property type="evidence" value="ECO:0007669"/>
    <property type="project" value="UniProtKB-KW"/>
</dbReference>
<dbReference type="PRINTS" id="PR00040">
    <property type="entry name" value="HTHMERR"/>
</dbReference>
<feature type="domain" description="HTH merR-type" evidence="2">
    <location>
        <begin position="3"/>
        <end position="71"/>
    </location>
</feature>
<dbReference type="PROSITE" id="PS50937">
    <property type="entry name" value="HTH_MERR_2"/>
    <property type="match status" value="1"/>
</dbReference>
<dbReference type="CDD" id="cd04781">
    <property type="entry name" value="HTH_MerR-like_sg6"/>
    <property type="match status" value="1"/>
</dbReference>
<evidence type="ECO:0000313" key="3">
    <source>
        <dbReference type="EMBL" id="RCW64697.1"/>
    </source>
</evidence>
<dbReference type="EMBL" id="QPJK01000014">
    <property type="protein sequence ID" value="RCW64697.1"/>
    <property type="molecule type" value="Genomic_DNA"/>
</dbReference>
<comment type="caution">
    <text evidence="3">The sequence shown here is derived from an EMBL/GenBank/DDBJ whole genome shotgun (WGS) entry which is preliminary data.</text>
</comment>
<evidence type="ECO:0000313" key="4">
    <source>
        <dbReference type="Proteomes" id="UP000252884"/>
    </source>
</evidence>
<proteinExistence type="predicted"/>
<dbReference type="InterPro" id="IPR009061">
    <property type="entry name" value="DNA-bd_dom_put_sf"/>
</dbReference>
<gene>
    <name evidence="3" type="ORF">DES41_1149</name>
</gene>
<dbReference type="Pfam" id="PF13411">
    <property type="entry name" value="MerR_1"/>
    <property type="match status" value="1"/>
</dbReference>
<dbReference type="Proteomes" id="UP000252884">
    <property type="component" value="Unassembled WGS sequence"/>
</dbReference>
<protein>
    <submittedName>
        <fullName evidence="3">MerR family transcriptional regulator</fullName>
    </submittedName>
</protein>
<dbReference type="SMART" id="SM00422">
    <property type="entry name" value="HTH_MERR"/>
    <property type="match status" value="1"/>
</dbReference>
<keyword evidence="1" id="KW-0238">DNA-binding</keyword>
<dbReference type="PANTHER" id="PTHR30204:SF97">
    <property type="entry name" value="MERR FAMILY REGULATORY PROTEIN"/>
    <property type="match status" value="1"/>
</dbReference>
<dbReference type="OrthoDB" id="9802944at2"/>
<organism evidence="3 4">
    <name type="scientific">Pseudorhodoferax soli</name>
    <dbReference type="NCBI Taxonomy" id="545864"/>
    <lineage>
        <taxon>Bacteria</taxon>
        <taxon>Pseudomonadati</taxon>
        <taxon>Pseudomonadota</taxon>
        <taxon>Betaproteobacteria</taxon>
        <taxon>Burkholderiales</taxon>
        <taxon>Comamonadaceae</taxon>
    </lineage>
</organism>
<accession>A0A368XE12</accession>
<dbReference type="SUPFAM" id="SSF46955">
    <property type="entry name" value="Putative DNA-binding domain"/>
    <property type="match status" value="1"/>
</dbReference>